<dbReference type="SUPFAM" id="SSF109998">
    <property type="entry name" value="Triger factor/SurA peptide-binding domain-like"/>
    <property type="match status" value="1"/>
</dbReference>
<protein>
    <recommendedName>
        <fullName evidence="3">peptidylprolyl isomerase</fullName>
        <ecNumber evidence="3">5.2.1.8</ecNumber>
    </recommendedName>
</protein>
<dbReference type="GO" id="GO:0051301">
    <property type="term" value="P:cell division"/>
    <property type="evidence" value="ECO:0007669"/>
    <property type="project" value="UniProtKB-KW"/>
</dbReference>
<dbReference type="GO" id="GO:0044183">
    <property type="term" value="F:protein folding chaperone"/>
    <property type="evidence" value="ECO:0007669"/>
    <property type="project" value="TreeGrafter"/>
</dbReference>
<evidence type="ECO:0000256" key="5">
    <source>
        <dbReference type="ARBA" id="ARBA00023186"/>
    </source>
</evidence>
<dbReference type="Pfam" id="PF00254">
    <property type="entry name" value="FKBP_C"/>
    <property type="match status" value="1"/>
</dbReference>
<evidence type="ECO:0000256" key="3">
    <source>
        <dbReference type="ARBA" id="ARBA00013194"/>
    </source>
</evidence>
<dbReference type="EC" id="5.2.1.8" evidence="3"/>
<dbReference type="InterPro" id="IPR008880">
    <property type="entry name" value="Trigger_fac_C"/>
</dbReference>
<organism evidence="10">
    <name type="scientific">hydrothermal vent metagenome</name>
    <dbReference type="NCBI Taxonomy" id="652676"/>
    <lineage>
        <taxon>unclassified sequences</taxon>
        <taxon>metagenomes</taxon>
        <taxon>ecological metagenomes</taxon>
    </lineage>
</organism>
<evidence type="ECO:0000256" key="6">
    <source>
        <dbReference type="ARBA" id="ARBA00023235"/>
    </source>
</evidence>
<reference evidence="10" key="1">
    <citation type="submission" date="2018-06" db="EMBL/GenBank/DDBJ databases">
        <authorList>
            <person name="Zhirakovskaya E."/>
        </authorList>
    </citation>
    <scope>NUCLEOTIDE SEQUENCE</scope>
</reference>
<sequence length="436" mass="48929">MQISIEKTEGLERNLTVSIPAEDINSKVSEKLKKLGTQVKIKGFRPGKIPKNILVQRYGKHARQEVLGDLMNSTIQKAIKDNKLSVAEAPEVIEIKNLDDGGCSFIAKLEIMPEIPEIDYSKVVVKTEVSEVSDTDVDEMIKKLQKQKQEWKDSKAKIANGDLVTIEYSCTQDNKTIYPLSGTEKMGIVLGESGVPDELVDAIIDMKVKESKTLEISFPKVFNVAEMADKKLDFAFSIVDHKKGKLPAVDEDFIKSFGIDSGDKKDLVVEIKRNLGRELANTIQVKTKDAVLVALRKEIKGLQISDKMLARETAALAHQAMERARQNGIENPPHPQHKEFEGLARERIMNSLIINNIATSQNIQVDYTKVREKVMEIAQTFENPQEIAEYYYGNKELLGTIENAVLESQVIDWLSSKIDLQKKKVAFNKLMDTTAT</sequence>
<dbReference type="InterPro" id="IPR037041">
    <property type="entry name" value="Trigger_fac_C_sf"/>
</dbReference>
<dbReference type="HAMAP" id="MF_00303">
    <property type="entry name" value="Trigger_factor_Tig"/>
    <property type="match status" value="1"/>
</dbReference>
<feature type="domain" description="Trigger factor C-terminal" evidence="9">
    <location>
        <begin position="267"/>
        <end position="414"/>
    </location>
</feature>
<comment type="catalytic activity">
    <reaction evidence="1">
        <text>[protein]-peptidylproline (omega=180) = [protein]-peptidylproline (omega=0)</text>
        <dbReference type="Rhea" id="RHEA:16237"/>
        <dbReference type="Rhea" id="RHEA-COMP:10747"/>
        <dbReference type="Rhea" id="RHEA-COMP:10748"/>
        <dbReference type="ChEBI" id="CHEBI:83833"/>
        <dbReference type="ChEBI" id="CHEBI:83834"/>
        <dbReference type="EC" id="5.2.1.8"/>
    </reaction>
</comment>
<feature type="domain" description="PPIase FKBP-type" evidence="7">
    <location>
        <begin position="156"/>
        <end position="229"/>
    </location>
</feature>
<dbReference type="AlphaFoldDB" id="A0A3B0V8D7"/>
<dbReference type="NCBIfam" id="TIGR00115">
    <property type="entry name" value="tig"/>
    <property type="match status" value="1"/>
</dbReference>
<dbReference type="PANTHER" id="PTHR30560">
    <property type="entry name" value="TRIGGER FACTOR CHAPERONE AND PEPTIDYL-PROLYL CIS/TRANS ISOMERASE"/>
    <property type="match status" value="1"/>
</dbReference>
<dbReference type="Pfam" id="PF05698">
    <property type="entry name" value="Trigger_C"/>
    <property type="match status" value="1"/>
</dbReference>
<keyword evidence="4" id="KW-0697">Rotamase</keyword>
<accession>A0A3B0V8D7</accession>
<dbReference type="InterPro" id="IPR046357">
    <property type="entry name" value="PPIase_dom_sf"/>
</dbReference>
<evidence type="ECO:0000256" key="4">
    <source>
        <dbReference type="ARBA" id="ARBA00023110"/>
    </source>
</evidence>
<evidence type="ECO:0000259" key="7">
    <source>
        <dbReference type="Pfam" id="PF00254"/>
    </source>
</evidence>
<dbReference type="Gene3D" id="3.10.50.40">
    <property type="match status" value="1"/>
</dbReference>
<gene>
    <name evidence="10" type="ORF">MNBD_GAMMA01-1820</name>
</gene>
<dbReference type="Gene3D" id="1.10.3120.10">
    <property type="entry name" value="Trigger factor, C-terminal domain"/>
    <property type="match status" value="1"/>
</dbReference>
<keyword evidence="10" id="KW-0131">Cell cycle</keyword>
<evidence type="ECO:0000259" key="8">
    <source>
        <dbReference type="Pfam" id="PF05697"/>
    </source>
</evidence>
<evidence type="ECO:0000256" key="2">
    <source>
        <dbReference type="ARBA" id="ARBA00005464"/>
    </source>
</evidence>
<dbReference type="GO" id="GO:0043022">
    <property type="term" value="F:ribosome binding"/>
    <property type="evidence" value="ECO:0007669"/>
    <property type="project" value="TreeGrafter"/>
</dbReference>
<name>A0A3B0V8D7_9ZZZZ</name>
<dbReference type="SUPFAM" id="SSF102735">
    <property type="entry name" value="Trigger factor ribosome-binding domain"/>
    <property type="match status" value="1"/>
</dbReference>
<dbReference type="GO" id="GO:0015031">
    <property type="term" value="P:protein transport"/>
    <property type="evidence" value="ECO:0007669"/>
    <property type="project" value="InterPro"/>
</dbReference>
<dbReference type="InterPro" id="IPR005215">
    <property type="entry name" value="Trig_fac"/>
</dbReference>
<feature type="domain" description="Trigger factor ribosome-binding bacterial" evidence="8">
    <location>
        <begin position="1"/>
        <end position="144"/>
    </location>
</feature>
<proteinExistence type="inferred from homology"/>
<dbReference type="GO" id="GO:0051083">
    <property type="term" value="P:'de novo' cotranslational protein folding"/>
    <property type="evidence" value="ECO:0007669"/>
    <property type="project" value="TreeGrafter"/>
</dbReference>
<keyword evidence="5" id="KW-0143">Chaperone</keyword>
<dbReference type="InterPro" id="IPR027304">
    <property type="entry name" value="Trigger_fact/SurA_dom_sf"/>
</dbReference>
<dbReference type="Gene3D" id="3.30.70.1050">
    <property type="entry name" value="Trigger factor ribosome-binding domain"/>
    <property type="match status" value="1"/>
</dbReference>
<dbReference type="EMBL" id="UOEW01000159">
    <property type="protein sequence ID" value="VAW37120.1"/>
    <property type="molecule type" value="Genomic_DNA"/>
</dbReference>
<dbReference type="GO" id="GO:0043335">
    <property type="term" value="P:protein unfolding"/>
    <property type="evidence" value="ECO:0007669"/>
    <property type="project" value="TreeGrafter"/>
</dbReference>
<dbReference type="InterPro" id="IPR008881">
    <property type="entry name" value="Trigger_fac_ribosome-bd_bac"/>
</dbReference>
<dbReference type="PANTHER" id="PTHR30560:SF3">
    <property type="entry name" value="TRIGGER FACTOR-LIKE PROTEIN TIG, CHLOROPLASTIC"/>
    <property type="match status" value="1"/>
</dbReference>
<dbReference type="GO" id="GO:0003755">
    <property type="term" value="F:peptidyl-prolyl cis-trans isomerase activity"/>
    <property type="evidence" value="ECO:0007669"/>
    <property type="project" value="UniProtKB-KW"/>
</dbReference>
<keyword evidence="10" id="KW-0132">Cell division</keyword>
<evidence type="ECO:0000313" key="10">
    <source>
        <dbReference type="EMBL" id="VAW37120.1"/>
    </source>
</evidence>
<evidence type="ECO:0000256" key="1">
    <source>
        <dbReference type="ARBA" id="ARBA00000971"/>
    </source>
</evidence>
<dbReference type="InterPro" id="IPR001179">
    <property type="entry name" value="PPIase_FKBP_dom"/>
</dbReference>
<comment type="similarity">
    <text evidence="2">Belongs to the FKBP-type PPIase family. Tig subfamily.</text>
</comment>
<dbReference type="Pfam" id="PF05697">
    <property type="entry name" value="Trigger_N"/>
    <property type="match status" value="1"/>
</dbReference>
<keyword evidence="6 10" id="KW-0413">Isomerase</keyword>
<evidence type="ECO:0000259" key="9">
    <source>
        <dbReference type="Pfam" id="PF05698"/>
    </source>
</evidence>
<dbReference type="SUPFAM" id="SSF54534">
    <property type="entry name" value="FKBP-like"/>
    <property type="match status" value="1"/>
</dbReference>
<dbReference type="InterPro" id="IPR036611">
    <property type="entry name" value="Trigger_fac_ribosome-bd_sf"/>
</dbReference>
<dbReference type="PIRSF" id="PIRSF003095">
    <property type="entry name" value="Trigger_factor"/>
    <property type="match status" value="1"/>
</dbReference>